<evidence type="ECO:0000313" key="1">
    <source>
        <dbReference type="EMBL" id="KAF3328315.1"/>
    </source>
</evidence>
<dbReference type="AlphaFoldDB" id="A0A833QKL1"/>
<sequence>MHDLKLFHMKLSKTPPELSLCSLPLHRPEPSGLATPPPFRVPVAVPFIWEEEPGRPRKESILIKPNQKPFSARSLELPPRMVAEELKMKADRTNATSPTSVLHVTYSICRSRSFSRCYSFNTGNERSKGDKGEKNARESDAIWFQKEKRESKGACNSSISSCGCDESKGSRVKITRFKRHHSLIDVSMHATSHFLLGIYKSLRQVVPWHRT</sequence>
<dbReference type="OrthoDB" id="1934555at2759"/>
<accession>A0A833QKL1</accession>
<protein>
    <submittedName>
        <fullName evidence="1">Uncharacterized protein</fullName>
    </submittedName>
</protein>
<gene>
    <name evidence="1" type="ORF">FCM35_KLT06921</name>
</gene>
<dbReference type="PANTHER" id="PTHR34371">
    <property type="entry name" value="OS01G0551000 PROTEIN"/>
    <property type="match status" value="1"/>
</dbReference>
<dbReference type="EMBL" id="SWLB01000016">
    <property type="protein sequence ID" value="KAF3328315.1"/>
    <property type="molecule type" value="Genomic_DNA"/>
</dbReference>
<keyword evidence="2" id="KW-1185">Reference proteome</keyword>
<name>A0A833QKL1_9POAL</name>
<reference evidence="1" key="1">
    <citation type="submission" date="2020-01" db="EMBL/GenBank/DDBJ databases">
        <title>Genome sequence of Kobresia littledalei, the first chromosome-level genome in the family Cyperaceae.</title>
        <authorList>
            <person name="Qu G."/>
        </authorList>
    </citation>
    <scope>NUCLEOTIDE SEQUENCE</scope>
    <source>
        <strain evidence="1">C.B.Clarke</strain>
        <tissue evidence="1">Leaf</tissue>
    </source>
</reference>
<dbReference type="Pfam" id="PF05097">
    <property type="entry name" value="DUF688"/>
    <property type="match status" value="1"/>
</dbReference>
<dbReference type="PANTHER" id="PTHR34371:SF6">
    <property type="entry name" value="MEMBRANE-ASSOCIATED KINASE REGULATOR 6"/>
    <property type="match status" value="1"/>
</dbReference>
<comment type="caution">
    <text evidence="1">The sequence shown here is derived from an EMBL/GenBank/DDBJ whole genome shotgun (WGS) entry which is preliminary data.</text>
</comment>
<organism evidence="1 2">
    <name type="scientific">Carex littledalei</name>
    <dbReference type="NCBI Taxonomy" id="544730"/>
    <lineage>
        <taxon>Eukaryota</taxon>
        <taxon>Viridiplantae</taxon>
        <taxon>Streptophyta</taxon>
        <taxon>Embryophyta</taxon>
        <taxon>Tracheophyta</taxon>
        <taxon>Spermatophyta</taxon>
        <taxon>Magnoliopsida</taxon>
        <taxon>Liliopsida</taxon>
        <taxon>Poales</taxon>
        <taxon>Cyperaceae</taxon>
        <taxon>Cyperoideae</taxon>
        <taxon>Cariceae</taxon>
        <taxon>Carex</taxon>
        <taxon>Carex subgen. Euthyceras</taxon>
    </lineage>
</organism>
<proteinExistence type="predicted"/>
<evidence type="ECO:0000313" key="2">
    <source>
        <dbReference type="Proteomes" id="UP000623129"/>
    </source>
</evidence>
<dbReference type="Proteomes" id="UP000623129">
    <property type="component" value="Unassembled WGS sequence"/>
</dbReference>
<dbReference type="InterPro" id="IPR007789">
    <property type="entry name" value="DUF688"/>
</dbReference>